<proteinExistence type="predicted"/>
<reference evidence="2 3" key="1">
    <citation type="journal article" date="2024" name="Nat. Commun.">
        <title>Phylogenomics reveals the evolutionary origins of lichenization in chlorophyte algae.</title>
        <authorList>
            <person name="Puginier C."/>
            <person name="Libourel C."/>
            <person name="Otte J."/>
            <person name="Skaloud P."/>
            <person name="Haon M."/>
            <person name="Grisel S."/>
            <person name="Petersen M."/>
            <person name="Berrin J.G."/>
            <person name="Delaux P.M."/>
            <person name="Dal Grande F."/>
            <person name="Keller J."/>
        </authorList>
    </citation>
    <scope>NUCLEOTIDE SEQUENCE [LARGE SCALE GENOMIC DNA]</scope>
    <source>
        <strain evidence="2 3">SAG 216-7</strain>
    </source>
</reference>
<feature type="region of interest" description="Disordered" evidence="1">
    <location>
        <begin position="185"/>
        <end position="204"/>
    </location>
</feature>
<sequence>MRRSGGANKDGQDNPRSRKGSSYENKKRRRGRPAWQRSADDTPLRDGNRDRLIGLLTERAARTLLYYLSETNQHLYHWFGVYIRDNPIPRNGHWDDVSGETFLRNLLSRGIERAQYDLGRDAMYDHFGQCGVDPRNLAQRIMDIRTQISKEMMDDLGNIAEENSLLMRETLVTAFSLDNVVDHPLEEMEGSPSGSSPDDSPPQH</sequence>
<dbReference type="Gene3D" id="1.10.1200.210">
    <property type="entry name" value="Chaperonin-like RbcX"/>
    <property type="match status" value="1"/>
</dbReference>
<name>A0ABR2YBL9_9CHLO</name>
<dbReference type="InterPro" id="IPR038052">
    <property type="entry name" value="Chaperonin_RbcX_sf"/>
</dbReference>
<dbReference type="EMBL" id="JALJOT010000017">
    <property type="protein sequence ID" value="KAK9901661.1"/>
    <property type="molecule type" value="Genomic_DNA"/>
</dbReference>
<evidence type="ECO:0000256" key="1">
    <source>
        <dbReference type="SAM" id="MobiDB-lite"/>
    </source>
</evidence>
<protein>
    <submittedName>
        <fullName evidence="2">Uncharacterized protein</fullName>
    </submittedName>
</protein>
<evidence type="ECO:0000313" key="2">
    <source>
        <dbReference type="EMBL" id="KAK9901661.1"/>
    </source>
</evidence>
<dbReference type="Proteomes" id="UP001491310">
    <property type="component" value="Unassembled WGS sequence"/>
</dbReference>
<accession>A0ABR2YBL9</accession>
<keyword evidence="3" id="KW-1185">Reference proteome</keyword>
<feature type="compositionally biased region" description="Basic and acidic residues" evidence="1">
    <location>
        <begin position="38"/>
        <end position="48"/>
    </location>
</feature>
<dbReference type="SUPFAM" id="SSF158615">
    <property type="entry name" value="RbcX-like"/>
    <property type="match status" value="1"/>
</dbReference>
<organism evidence="2 3">
    <name type="scientific">Coccomyxa subellipsoidea</name>
    <dbReference type="NCBI Taxonomy" id="248742"/>
    <lineage>
        <taxon>Eukaryota</taxon>
        <taxon>Viridiplantae</taxon>
        <taxon>Chlorophyta</taxon>
        <taxon>core chlorophytes</taxon>
        <taxon>Trebouxiophyceae</taxon>
        <taxon>Trebouxiophyceae incertae sedis</taxon>
        <taxon>Coccomyxaceae</taxon>
        <taxon>Coccomyxa</taxon>
    </lineage>
</organism>
<gene>
    <name evidence="2" type="ORF">WJX75_007175</name>
</gene>
<comment type="caution">
    <text evidence="2">The sequence shown here is derived from an EMBL/GenBank/DDBJ whole genome shotgun (WGS) entry which is preliminary data.</text>
</comment>
<feature type="region of interest" description="Disordered" evidence="1">
    <location>
        <begin position="1"/>
        <end position="48"/>
    </location>
</feature>
<evidence type="ECO:0000313" key="3">
    <source>
        <dbReference type="Proteomes" id="UP001491310"/>
    </source>
</evidence>